<organism evidence="7">
    <name type="scientific">Penicillium chrysogenum</name>
    <name type="common">Penicillium notatum</name>
    <dbReference type="NCBI Taxonomy" id="5076"/>
    <lineage>
        <taxon>Eukaryota</taxon>
        <taxon>Fungi</taxon>
        <taxon>Dikarya</taxon>
        <taxon>Ascomycota</taxon>
        <taxon>Pezizomycotina</taxon>
        <taxon>Eurotiomycetes</taxon>
        <taxon>Eurotiomycetidae</taxon>
        <taxon>Eurotiales</taxon>
        <taxon>Aspergillaceae</taxon>
        <taxon>Penicillium</taxon>
        <taxon>Penicillium chrysogenum species complex</taxon>
    </lineage>
</organism>
<keyword evidence="3" id="KW-0274">FAD</keyword>
<evidence type="ECO:0000256" key="3">
    <source>
        <dbReference type="ARBA" id="ARBA00022827"/>
    </source>
</evidence>
<keyword evidence="5" id="KW-0732">Signal</keyword>
<evidence type="ECO:0000256" key="2">
    <source>
        <dbReference type="ARBA" id="ARBA00022630"/>
    </source>
</evidence>
<evidence type="ECO:0000256" key="5">
    <source>
        <dbReference type="SAM" id="SignalP"/>
    </source>
</evidence>
<evidence type="ECO:0000259" key="6">
    <source>
        <dbReference type="PROSITE" id="PS51387"/>
    </source>
</evidence>
<feature type="signal peptide" evidence="5">
    <location>
        <begin position="1"/>
        <end position="23"/>
    </location>
</feature>
<dbReference type="PANTHER" id="PTHR42973:SF17">
    <property type="entry name" value="OXIDASE, PUTATIVE (AFU_ORTHOLOGUE AFUA_6G14340)-RELATED"/>
    <property type="match status" value="1"/>
</dbReference>
<comment type="similarity">
    <text evidence="1">Belongs to the oxygen-dependent FAD-linked oxidoreductase family.</text>
</comment>
<dbReference type="PROSITE" id="PS51387">
    <property type="entry name" value="FAD_PCMH"/>
    <property type="match status" value="1"/>
</dbReference>
<dbReference type="PANTHER" id="PTHR42973">
    <property type="entry name" value="BINDING OXIDOREDUCTASE, PUTATIVE (AFU_ORTHOLOGUE AFUA_1G17690)-RELATED"/>
    <property type="match status" value="1"/>
</dbReference>
<protein>
    <submittedName>
        <fullName evidence="7">Putative FAD-linked oxidoreductase YgaK</fullName>
    </submittedName>
</protein>
<dbReference type="InterPro" id="IPR036318">
    <property type="entry name" value="FAD-bd_PCMH-like_sf"/>
</dbReference>
<dbReference type="InterPro" id="IPR016169">
    <property type="entry name" value="FAD-bd_PCMH_sub2"/>
</dbReference>
<dbReference type="EMBL" id="CM002799">
    <property type="protein sequence ID" value="KZN88284.1"/>
    <property type="molecule type" value="Genomic_DNA"/>
</dbReference>
<dbReference type="InterPro" id="IPR006094">
    <property type="entry name" value="Oxid_FAD_bind_N"/>
</dbReference>
<sequence>MQAASAFATCLLASVGGNSSAVAFPNQANYSTLVAPYNFDLLTTPSAIVWPQDTQQVAAAVKCAVDSDIKVQPKSGGHNYGNYGSTTGELSVNLDNLQHFSMDETSWTARLGPGNRLGRVTELMYNNGGRHVPHGTTFTVGLGGHATVGGAGAASRMHGLLLDYVEEVEVVLANSSIVRASKSHNEDLFFAVRGAASSVGIVTDFSIRTEPVPVSSVTYSYIWEGTDPAARAEVFLTWQSLLAGGSLPQHMAYDLVATANSMILGGAYFGSQEDFEAFNLSSHFKVAPDVAHIKTYTNFFDFSAAASAQTKAAGIASPSHFYAKSLVFNQQTLIPDDAAEEVFKYLATTKNGTDLYAVTFAALGGAVRDVSASETAFYHRDASYFMFSFGRTSGDLTDTTVQFLDGLSEVLTSGQPDAYYGQYVGNVDPRQSTDKALTGYYGKNLHRLQQIKSAVDPNDVFHNQQSIPPLS</sequence>
<dbReference type="AlphaFoldDB" id="A0A167THQ6"/>
<dbReference type="Pfam" id="PF01565">
    <property type="entry name" value="FAD_binding_4"/>
    <property type="match status" value="1"/>
</dbReference>
<dbReference type="GO" id="GO:0071949">
    <property type="term" value="F:FAD binding"/>
    <property type="evidence" value="ECO:0007669"/>
    <property type="project" value="InterPro"/>
</dbReference>
<dbReference type="InterPro" id="IPR012951">
    <property type="entry name" value="BBE"/>
</dbReference>
<keyword evidence="4" id="KW-0560">Oxidoreductase</keyword>
<dbReference type="SMR" id="A0A167THQ6"/>
<evidence type="ECO:0000256" key="4">
    <source>
        <dbReference type="ARBA" id="ARBA00023002"/>
    </source>
</evidence>
<keyword evidence="2" id="KW-0285">Flavoprotein</keyword>
<dbReference type="Gene3D" id="3.30.465.10">
    <property type="match status" value="1"/>
</dbReference>
<evidence type="ECO:0000256" key="1">
    <source>
        <dbReference type="ARBA" id="ARBA00005466"/>
    </source>
</evidence>
<proteinExistence type="inferred from homology"/>
<dbReference type="InterPro" id="IPR016166">
    <property type="entry name" value="FAD-bd_PCMH"/>
</dbReference>
<dbReference type="Gene3D" id="3.40.462.20">
    <property type="match status" value="1"/>
</dbReference>
<dbReference type="Proteomes" id="UP000076449">
    <property type="component" value="Chromosome II"/>
</dbReference>
<dbReference type="PhylomeDB" id="A0A167THQ6"/>
<gene>
    <name evidence="7" type="ORF">EN45_068560</name>
</gene>
<accession>A0A167THQ6</accession>
<name>A0A167THQ6_PENCH</name>
<reference evidence="7" key="1">
    <citation type="journal article" date="2014" name="Genome Announc.">
        <title>Complete sequencing and chromosome-scale genome assembly of the industrial progenitor strain P2niaD18 from the penicillin producer Penicillium chrysogenum.</title>
        <authorList>
            <person name="Specht T."/>
            <person name="Dahlmann T.A."/>
            <person name="Zadra I."/>
            <person name="Kurnsteiner H."/>
            <person name="Kuck U."/>
        </authorList>
    </citation>
    <scope>NUCLEOTIDE SEQUENCE [LARGE SCALE GENOMIC DNA]</scope>
    <source>
        <strain evidence="7">P2niaD18</strain>
    </source>
</reference>
<dbReference type="SUPFAM" id="SSF56176">
    <property type="entry name" value="FAD-binding/transporter-associated domain-like"/>
    <property type="match status" value="1"/>
</dbReference>
<dbReference type="InterPro" id="IPR050416">
    <property type="entry name" value="FAD-linked_Oxidoreductase"/>
</dbReference>
<feature type="domain" description="FAD-binding PCMH-type" evidence="6">
    <location>
        <begin position="41"/>
        <end position="212"/>
    </location>
</feature>
<evidence type="ECO:0000313" key="7">
    <source>
        <dbReference type="EMBL" id="KZN88284.1"/>
    </source>
</evidence>
<feature type="chain" id="PRO_5007892571" evidence="5">
    <location>
        <begin position="24"/>
        <end position="471"/>
    </location>
</feature>
<dbReference type="Pfam" id="PF08031">
    <property type="entry name" value="BBE"/>
    <property type="match status" value="1"/>
</dbReference>
<dbReference type="GO" id="GO:0016491">
    <property type="term" value="F:oxidoreductase activity"/>
    <property type="evidence" value="ECO:0007669"/>
    <property type="project" value="UniProtKB-KW"/>
</dbReference>